<feature type="transmembrane region" description="Helical" evidence="1">
    <location>
        <begin position="130"/>
        <end position="151"/>
    </location>
</feature>
<dbReference type="EMBL" id="PIPF01000010">
    <property type="protein sequence ID" value="RWU82697.1"/>
    <property type="molecule type" value="Genomic_DNA"/>
</dbReference>
<name>A0A444B2T4_9MICO</name>
<dbReference type="RefSeq" id="WP_128277292.1">
    <property type="nucleotide sequence ID" value="NZ_ALWX01000039.1"/>
</dbReference>
<feature type="transmembrane region" description="Helical" evidence="1">
    <location>
        <begin position="80"/>
        <end position="101"/>
    </location>
</feature>
<reference evidence="2 3" key="1">
    <citation type="journal article" date="2009" name="Int. J. Syst. Evol. Microbiol.">
        <title>Janibacter hoylei sp. nov., Bacillus isronensis sp. nov. and Bacillus aryabhattai sp. nov., isolated from cryotubes used for collecting air from the upper atmosphere.</title>
        <authorList>
            <person name="Shivaji S."/>
            <person name="Chaturvedi P."/>
            <person name="Begum Z."/>
            <person name="Pindi P.K."/>
            <person name="Manorama R."/>
            <person name="Padmanaban D.A."/>
            <person name="Shouche Y.S."/>
            <person name="Pawar S."/>
            <person name="Vaishampayan P."/>
            <person name="Dutt C.B."/>
            <person name="Datta G.N."/>
            <person name="Manchanda R.K."/>
            <person name="Rao U.R."/>
            <person name="Bhargava P.M."/>
            <person name="Narlikar J.V."/>
        </authorList>
    </citation>
    <scope>NUCLEOTIDE SEQUENCE [LARGE SCALE GENOMIC DNA]</scope>
    <source>
        <strain evidence="2 3">PVAS-1</strain>
    </source>
</reference>
<evidence type="ECO:0000313" key="3">
    <source>
        <dbReference type="Proteomes" id="UP000288711"/>
    </source>
</evidence>
<accession>A0A444B2T4</accession>
<feature type="transmembrane region" description="Helical" evidence="1">
    <location>
        <begin position="53"/>
        <end position="71"/>
    </location>
</feature>
<keyword evidence="1" id="KW-1133">Transmembrane helix</keyword>
<gene>
    <name evidence="2" type="ORF">CWN80_11090</name>
</gene>
<evidence type="ECO:0000256" key="1">
    <source>
        <dbReference type="SAM" id="Phobius"/>
    </source>
</evidence>
<protein>
    <submittedName>
        <fullName evidence="2">Uncharacterized protein</fullName>
    </submittedName>
</protein>
<evidence type="ECO:0000313" key="2">
    <source>
        <dbReference type="EMBL" id="RWU82697.1"/>
    </source>
</evidence>
<comment type="caution">
    <text evidence="2">The sequence shown here is derived from an EMBL/GenBank/DDBJ whole genome shotgun (WGS) entry which is preliminary data.</text>
</comment>
<proteinExistence type="predicted"/>
<organism evidence="2 3">
    <name type="scientific">Janibacter hoylei PVAS-1</name>
    <dbReference type="NCBI Taxonomy" id="1210046"/>
    <lineage>
        <taxon>Bacteria</taxon>
        <taxon>Bacillati</taxon>
        <taxon>Actinomycetota</taxon>
        <taxon>Actinomycetes</taxon>
        <taxon>Micrococcales</taxon>
        <taxon>Intrasporangiaceae</taxon>
        <taxon>Janibacter</taxon>
    </lineage>
</organism>
<dbReference type="Proteomes" id="UP000288711">
    <property type="component" value="Unassembled WGS sequence"/>
</dbReference>
<dbReference type="AlphaFoldDB" id="A0A444B2T4"/>
<keyword evidence="1" id="KW-0812">Transmembrane</keyword>
<keyword evidence="1" id="KW-0472">Membrane</keyword>
<sequence length="152" mass="16121">MTTQMPSWAAVTLAVLLGLWSFGVGIAFGRQLTRLWFRPGSSAWRTAARVLLLHGGLITLLLMSVLVVLAVREETTYRTWLLGGLLVATLVPLGPVVANVLPSPSGLAPDKETLARAGADESQAAVIRWLGAPFAIVEMAMLVTVCFPALAA</sequence>
<keyword evidence="3" id="KW-1185">Reference proteome</keyword>